<accession>A0A5E7EWL8</accession>
<dbReference type="Gene3D" id="3.20.20.410">
    <property type="entry name" value="Protein of unknown function UPF0759"/>
    <property type="match status" value="1"/>
</dbReference>
<dbReference type="Pfam" id="PF01904">
    <property type="entry name" value="DUF72"/>
    <property type="match status" value="1"/>
</dbReference>
<sequence length="308" mass="35437">MAAIHIGISGWRYTPWRGDFYPKGLARKRELQFASRAVNSIEINGSFYALQRPERYAQWYAETPAGFVFSVKAPRFITHIKRLRDVHKPLANFFASGVLELKEKLGPILWQFPPNFTFNAELFETFLQQLPHDTEQAAALARQHDSHVNGHASLRAHKKKRLRHAVEIRHESFIDPAFVHLLKRYDSALVIADTAGKWPYREDITSDFVYLRLHGAEELYASGYTPQALKRWGDRIEAWHQGKQPSDPQLIAPKQKPKVRKSREVFCYFDNDIKVRAPFDARSLLQRFHLDKTLATAPGEPAAEGVLP</sequence>
<name>A0A5E7EWL8_PSEFL</name>
<dbReference type="EMBL" id="CABVHW010000023">
    <property type="protein sequence ID" value="VVO31348.1"/>
    <property type="molecule type" value="Genomic_DNA"/>
</dbReference>
<dbReference type="PANTHER" id="PTHR30348:SF4">
    <property type="entry name" value="DUF72 DOMAIN-CONTAINING PROTEIN"/>
    <property type="match status" value="1"/>
</dbReference>
<reference evidence="1 2" key="1">
    <citation type="submission" date="2019-09" db="EMBL/GenBank/DDBJ databases">
        <authorList>
            <person name="Chandra G."/>
            <person name="Truman W A."/>
        </authorList>
    </citation>
    <scope>NUCLEOTIDE SEQUENCE [LARGE SCALE GENOMIC DNA]</scope>
    <source>
        <strain evidence="1">PS710</strain>
    </source>
</reference>
<proteinExistence type="predicted"/>
<evidence type="ECO:0008006" key="3">
    <source>
        <dbReference type="Google" id="ProtNLM"/>
    </source>
</evidence>
<dbReference type="PANTHER" id="PTHR30348">
    <property type="entry name" value="UNCHARACTERIZED PROTEIN YECE"/>
    <property type="match status" value="1"/>
</dbReference>
<protein>
    <recommendedName>
        <fullName evidence="3">DUF72 domain-containing protein</fullName>
    </recommendedName>
</protein>
<organism evidence="1 2">
    <name type="scientific">Pseudomonas fluorescens</name>
    <dbReference type="NCBI Taxonomy" id="294"/>
    <lineage>
        <taxon>Bacteria</taxon>
        <taxon>Pseudomonadati</taxon>
        <taxon>Pseudomonadota</taxon>
        <taxon>Gammaproteobacteria</taxon>
        <taxon>Pseudomonadales</taxon>
        <taxon>Pseudomonadaceae</taxon>
        <taxon>Pseudomonas</taxon>
    </lineage>
</organism>
<dbReference type="AlphaFoldDB" id="A0A5E7EWL8"/>
<dbReference type="InterPro" id="IPR036520">
    <property type="entry name" value="UPF0759_sf"/>
</dbReference>
<dbReference type="InterPro" id="IPR002763">
    <property type="entry name" value="DUF72"/>
</dbReference>
<gene>
    <name evidence="1" type="ORF">PS710_05053</name>
</gene>
<evidence type="ECO:0000313" key="1">
    <source>
        <dbReference type="EMBL" id="VVO31348.1"/>
    </source>
</evidence>
<dbReference type="SUPFAM" id="SSF117396">
    <property type="entry name" value="TM1631-like"/>
    <property type="match status" value="1"/>
</dbReference>
<evidence type="ECO:0000313" key="2">
    <source>
        <dbReference type="Proteomes" id="UP000381093"/>
    </source>
</evidence>
<dbReference type="Proteomes" id="UP000381093">
    <property type="component" value="Unassembled WGS sequence"/>
</dbReference>
<dbReference type="RefSeq" id="WP_150766949.1">
    <property type="nucleotide sequence ID" value="NZ_CABVHW010000023.1"/>
</dbReference>